<protein>
    <submittedName>
        <fullName evidence="6">MerR family transcriptional regulator</fullName>
    </submittedName>
</protein>
<dbReference type="InterPro" id="IPR000551">
    <property type="entry name" value="MerR-type_HTH_dom"/>
</dbReference>
<name>A0AAP7A1L8_PAEAL</name>
<dbReference type="Proteomes" id="UP000552038">
    <property type="component" value="Unassembled WGS sequence"/>
</dbReference>
<evidence type="ECO:0000313" key="7">
    <source>
        <dbReference type="Proteomes" id="UP000552038"/>
    </source>
</evidence>
<evidence type="ECO:0000313" key="6">
    <source>
        <dbReference type="EMBL" id="NOJ71716.1"/>
    </source>
</evidence>
<dbReference type="RefSeq" id="WP_171417196.1">
    <property type="nucleotide sequence ID" value="NZ_JABFOR010000017.1"/>
</dbReference>
<proteinExistence type="predicted"/>
<dbReference type="GO" id="GO:0003700">
    <property type="term" value="F:DNA-binding transcription factor activity"/>
    <property type="evidence" value="ECO:0007669"/>
    <property type="project" value="InterPro"/>
</dbReference>
<keyword evidence="3" id="KW-0238">DNA-binding</keyword>
<evidence type="ECO:0000256" key="3">
    <source>
        <dbReference type="ARBA" id="ARBA00023125"/>
    </source>
</evidence>
<dbReference type="Pfam" id="PF13411">
    <property type="entry name" value="MerR_1"/>
    <property type="match status" value="1"/>
</dbReference>
<sequence>MLKSEITISELAKLMNVSVHQIRYFEEKGILQPSYTANNQYRMYDMEQVYQLAQILLLRKLEVPVSSIKECMTSFSADQYRQLLHSSLCDIEAEIRRLKETQQFIKKVLQEQRYEMAKSNSYPIKRRDITYFTRWIETDSLTKLTAKQLVEQSKPIPNLFEMDIHYIYHDDASHSLCLEAQSPGVGDFALPGGNYLTQQCVIEEEDELDEIIEQFYQYAAAQSYVLSGPLILIEKSYLSLFSNNKLHYELQILIEPIANSEGGNDHDCGTNHD</sequence>
<dbReference type="InterPro" id="IPR009061">
    <property type="entry name" value="DNA-bd_dom_put_sf"/>
</dbReference>
<dbReference type="PROSITE" id="PS50937">
    <property type="entry name" value="HTH_MERR_2"/>
    <property type="match status" value="1"/>
</dbReference>
<reference evidence="6 7" key="1">
    <citation type="submission" date="2020-05" db="EMBL/GenBank/DDBJ databases">
        <title>Whole genome sequencing and identification of novel metabolites from Paenibacillus alvei strain JR949.</title>
        <authorList>
            <person name="Rajendhran J."/>
            <person name="Sree Pranav P."/>
            <person name="Mahalakshmi B."/>
            <person name="Karthikeyan R."/>
        </authorList>
    </citation>
    <scope>NUCLEOTIDE SEQUENCE [LARGE SCALE GENOMIC DNA]</scope>
    <source>
        <strain evidence="6 7">JR949</strain>
    </source>
</reference>
<evidence type="ECO:0000256" key="4">
    <source>
        <dbReference type="ARBA" id="ARBA00023163"/>
    </source>
</evidence>
<dbReference type="AlphaFoldDB" id="A0AAP7A1L8"/>
<dbReference type="Gene3D" id="1.10.1660.10">
    <property type="match status" value="1"/>
</dbReference>
<dbReference type="SMART" id="SM00422">
    <property type="entry name" value="HTH_MERR"/>
    <property type="match status" value="1"/>
</dbReference>
<dbReference type="SUPFAM" id="SSF46955">
    <property type="entry name" value="Putative DNA-binding domain"/>
    <property type="match status" value="1"/>
</dbReference>
<evidence type="ECO:0000259" key="5">
    <source>
        <dbReference type="PROSITE" id="PS50937"/>
    </source>
</evidence>
<dbReference type="PANTHER" id="PTHR30204">
    <property type="entry name" value="REDOX-CYCLING DRUG-SENSING TRANSCRIPTIONAL ACTIVATOR SOXR"/>
    <property type="match status" value="1"/>
</dbReference>
<dbReference type="GO" id="GO:0003677">
    <property type="term" value="F:DNA binding"/>
    <property type="evidence" value="ECO:0007669"/>
    <property type="project" value="UniProtKB-KW"/>
</dbReference>
<dbReference type="PANTHER" id="PTHR30204:SF69">
    <property type="entry name" value="MERR-FAMILY TRANSCRIPTIONAL REGULATOR"/>
    <property type="match status" value="1"/>
</dbReference>
<comment type="caution">
    <text evidence="6">The sequence shown here is derived from an EMBL/GenBank/DDBJ whole genome shotgun (WGS) entry which is preliminary data.</text>
</comment>
<keyword evidence="2" id="KW-0805">Transcription regulation</keyword>
<evidence type="ECO:0000256" key="2">
    <source>
        <dbReference type="ARBA" id="ARBA00023015"/>
    </source>
</evidence>
<accession>A0AAP7A1L8</accession>
<evidence type="ECO:0000256" key="1">
    <source>
        <dbReference type="ARBA" id="ARBA00022491"/>
    </source>
</evidence>
<organism evidence="6 7">
    <name type="scientific">Paenibacillus alvei</name>
    <name type="common">Bacillus alvei</name>
    <dbReference type="NCBI Taxonomy" id="44250"/>
    <lineage>
        <taxon>Bacteria</taxon>
        <taxon>Bacillati</taxon>
        <taxon>Bacillota</taxon>
        <taxon>Bacilli</taxon>
        <taxon>Bacillales</taxon>
        <taxon>Paenibacillaceae</taxon>
        <taxon>Paenibacillus</taxon>
    </lineage>
</organism>
<feature type="domain" description="HTH merR-type" evidence="5">
    <location>
        <begin position="5"/>
        <end position="74"/>
    </location>
</feature>
<keyword evidence="4" id="KW-0804">Transcription</keyword>
<dbReference type="InterPro" id="IPR047057">
    <property type="entry name" value="MerR_fam"/>
</dbReference>
<gene>
    <name evidence="6" type="ORF">HMI46_14260</name>
</gene>
<keyword evidence="1" id="KW-0678">Repressor</keyword>
<dbReference type="EMBL" id="JABFOR010000017">
    <property type="protein sequence ID" value="NOJ71716.1"/>
    <property type="molecule type" value="Genomic_DNA"/>
</dbReference>